<keyword evidence="5 9" id="KW-0028">Amino-acid biosynthesis</keyword>
<accession>A0A3A1WMI8</accession>
<evidence type="ECO:0000256" key="6">
    <source>
        <dbReference type="ARBA" id="ARBA00022822"/>
    </source>
</evidence>
<evidence type="ECO:0000256" key="4">
    <source>
        <dbReference type="ARBA" id="ARBA00022272"/>
    </source>
</evidence>
<name>A0A3A1WMI8_9HYPH</name>
<keyword evidence="7 9" id="KW-0057">Aromatic amino acid biosynthesis</keyword>
<dbReference type="InterPro" id="IPR044643">
    <property type="entry name" value="TrpF_fam"/>
</dbReference>
<dbReference type="UniPathway" id="UPA00035">
    <property type="reaction ID" value="UER00042"/>
</dbReference>
<evidence type="ECO:0000256" key="5">
    <source>
        <dbReference type="ARBA" id="ARBA00022605"/>
    </source>
</evidence>
<dbReference type="Pfam" id="PF00697">
    <property type="entry name" value="PRAI"/>
    <property type="match status" value="1"/>
</dbReference>
<evidence type="ECO:0000256" key="8">
    <source>
        <dbReference type="ARBA" id="ARBA00023235"/>
    </source>
</evidence>
<proteinExistence type="inferred from homology"/>
<evidence type="ECO:0000256" key="9">
    <source>
        <dbReference type="HAMAP-Rule" id="MF_00135"/>
    </source>
</evidence>
<dbReference type="SUPFAM" id="SSF51366">
    <property type="entry name" value="Ribulose-phoshate binding barrel"/>
    <property type="match status" value="1"/>
</dbReference>
<dbReference type="InterPro" id="IPR011060">
    <property type="entry name" value="RibuloseP-bd_barrel"/>
</dbReference>
<gene>
    <name evidence="9" type="primary">trpF</name>
    <name evidence="11" type="ORF">D3218_09975</name>
</gene>
<comment type="catalytic activity">
    <reaction evidence="1 9">
        <text>N-(5-phospho-beta-D-ribosyl)anthranilate = 1-(2-carboxyphenylamino)-1-deoxy-D-ribulose 5-phosphate</text>
        <dbReference type="Rhea" id="RHEA:21540"/>
        <dbReference type="ChEBI" id="CHEBI:18277"/>
        <dbReference type="ChEBI" id="CHEBI:58613"/>
        <dbReference type="EC" id="5.3.1.24"/>
    </reaction>
</comment>
<dbReference type="Gene3D" id="3.20.20.70">
    <property type="entry name" value="Aldolase class I"/>
    <property type="match status" value="1"/>
</dbReference>
<dbReference type="CDD" id="cd00405">
    <property type="entry name" value="PRAI"/>
    <property type="match status" value="1"/>
</dbReference>
<dbReference type="NCBIfam" id="NF002295">
    <property type="entry name" value="PRK01222.1-1"/>
    <property type="match status" value="1"/>
</dbReference>
<reference evidence="12" key="1">
    <citation type="submission" date="2018-09" db="EMBL/GenBank/DDBJ databases">
        <authorList>
            <person name="Tuo L."/>
        </authorList>
    </citation>
    <scope>NUCLEOTIDE SEQUENCE [LARGE SCALE GENOMIC DNA]</scope>
    <source>
        <strain evidence="12">M2BS4Y-1</strain>
    </source>
</reference>
<dbReference type="InterPro" id="IPR001240">
    <property type="entry name" value="PRAI_dom"/>
</dbReference>
<dbReference type="InterPro" id="IPR013785">
    <property type="entry name" value="Aldolase_TIM"/>
</dbReference>
<dbReference type="PANTHER" id="PTHR42894">
    <property type="entry name" value="N-(5'-PHOSPHORIBOSYL)ANTHRANILATE ISOMERASE"/>
    <property type="match status" value="1"/>
</dbReference>
<dbReference type="Proteomes" id="UP000265750">
    <property type="component" value="Unassembled WGS sequence"/>
</dbReference>
<protein>
    <recommendedName>
        <fullName evidence="4 9">N-(5'-phosphoribosyl)anthranilate isomerase</fullName>
        <shortName evidence="9">PRAI</shortName>
        <ecNumber evidence="3 9">5.3.1.24</ecNumber>
    </recommendedName>
</protein>
<dbReference type="PANTHER" id="PTHR42894:SF1">
    <property type="entry name" value="N-(5'-PHOSPHORIBOSYL)ANTHRANILATE ISOMERASE"/>
    <property type="match status" value="1"/>
</dbReference>
<dbReference type="EC" id="5.3.1.24" evidence="3 9"/>
<evidence type="ECO:0000313" key="12">
    <source>
        <dbReference type="Proteomes" id="UP000265750"/>
    </source>
</evidence>
<evidence type="ECO:0000259" key="10">
    <source>
        <dbReference type="Pfam" id="PF00697"/>
    </source>
</evidence>
<keyword evidence="12" id="KW-1185">Reference proteome</keyword>
<evidence type="ECO:0000256" key="3">
    <source>
        <dbReference type="ARBA" id="ARBA00012572"/>
    </source>
</evidence>
<dbReference type="AlphaFoldDB" id="A0A3A1WMI8"/>
<comment type="pathway">
    <text evidence="2 9">Amino-acid biosynthesis; L-tryptophan biosynthesis; L-tryptophan from chorismate: step 3/5.</text>
</comment>
<feature type="domain" description="N-(5'phosphoribosyl) anthranilate isomerase (PRAI)" evidence="10">
    <location>
        <begin position="6"/>
        <end position="208"/>
    </location>
</feature>
<evidence type="ECO:0000256" key="1">
    <source>
        <dbReference type="ARBA" id="ARBA00001164"/>
    </source>
</evidence>
<dbReference type="GO" id="GO:0004640">
    <property type="term" value="F:phosphoribosylanthranilate isomerase activity"/>
    <property type="evidence" value="ECO:0007669"/>
    <property type="project" value="UniProtKB-UniRule"/>
</dbReference>
<comment type="similarity">
    <text evidence="9">Belongs to the TrpF family.</text>
</comment>
<comment type="caution">
    <text evidence="11">The sequence shown here is derived from an EMBL/GenBank/DDBJ whole genome shotgun (WGS) entry which is preliminary data.</text>
</comment>
<evidence type="ECO:0000313" key="11">
    <source>
        <dbReference type="EMBL" id="RIY01071.1"/>
    </source>
</evidence>
<evidence type="ECO:0000256" key="7">
    <source>
        <dbReference type="ARBA" id="ARBA00023141"/>
    </source>
</evidence>
<dbReference type="RefSeq" id="WP_119539935.1">
    <property type="nucleotide sequence ID" value="NZ_QYRN01000005.1"/>
</dbReference>
<evidence type="ECO:0000256" key="2">
    <source>
        <dbReference type="ARBA" id="ARBA00004664"/>
    </source>
</evidence>
<keyword evidence="8 9" id="KW-0413">Isomerase</keyword>
<dbReference type="EMBL" id="QYRN01000005">
    <property type="protein sequence ID" value="RIY01071.1"/>
    <property type="molecule type" value="Genomic_DNA"/>
</dbReference>
<dbReference type="HAMAP" id="MF_00135">
    <property type="entry name" value="PRAI"/>
    <property type="match status" value="1"/>
</dbReference>
<dbReference type="GO" id="GO:0000162">
    <property type="term" value="P:L-tryptophan biosynthetic process"/>
    <property type="evidence" value="ECO:0007669"/>
    <property type="project" value="UniProtKB-UniRule"/>
</dbReference>
<keyword evidence="6 9" id="KW-0822">Tryptophan biosynthesis</keyword>
<sequence length="229" mass="24757">MTRPHIKICGLKTEGHIDTVLARGCSEVGFVHFEPSPRHLSLEDMVRLRAHVGGRALVTVVTVNADDDLLRHLMTRVRPDVLQLHGSESAARVAEVSALTGATVMKAIPVAGDADLSEIERFRPVADRILLDARAPKGARLPGGNGVRFDWGLLDALDGRDFTLSGGIAPETIEAAVRRVAPRGLDVSSGVEREPGVKDDGLIHRLFDAFEAAVEAGPLTQEDRKRRFA</sequence>
<organism evidence="11 12">
    <name type="scientific">Aureimonas flava</name>
    <dbReference type="NCBI Taxonomy" id="2320271"/>
    <lineage>
        <taxon>Bacteria</taxon>
        <taxon>Pseudomonadati</taxon>
        <taxon>Pseudomonadota</taxon>
        <taxon>Alphaproteobacteria</taxon>
        <taxon>Hyphomicrobiales</taxon>
        <taxon>Aurantimonadaceae</taxon>
        <taxon>Aureimonas</taxon>
    </lineage>
</organism>
<dbReference type="OrthoDB" id="9796196at2"/>